<evidence type="ECO:0000313" key="2">
    <source>
        <dbReference type="Proteomes" id="UP000251960"/>
    </source>
</evidence>
<accession>A0A3L6EWK5</accession>
<proteinExistence type="predicted"/>
<reference evidence="1 2" key="1">
    <citation type="journal article" date="2018" name="Nat. Genet.">
        <title>Extensive intraspecific gene order and gene structural variations between Mo17 and other maize genomes.</title>
        <authorList>
            <person name="Sun S."/>
            <person name="Zhou Y."/>
            <person name="Chen J."/>
            <person name="Shi J."/>
            <person name="Zhao H."/>
            <person name="Zhao H."/>
            <person name="Song W."/>
            <person name="Zhang M."/>
            <person name="Cui Y."/>
            <person name="Dong X."/>
            <person name="Liu H."/>
            <person name="Ma X."/>
            <person name="Jiao Y."/>
            <person name="Wang B."/>
            <person name="Wei X."/>
            <person name="Stein J.C."/>
            <person name="Glaubitz J.C."/>
            <person name="Lu F."/>
            <person name="Yu G."/>
            <person name="Liang C."/>
            <person name="Fengler K."/>
            <person name="Li B."/>
            <person name="Rafalski A."/>
            <person name="Schnable P.S."/>
            <person name="Ware D.H."/>
            <person name="Buckler E.S."/>
            <person name="Lai J."/>
        </authorList>
    </citation>
    <scope>NUCLEOTIDE SEQUENCE [LARGE SCALE GENOMIC DNA]</scope>
    <source>
        <strain evidence="2">cv. Missouri 17</strain>
        <tissue evidence="1">Seedling</tissue>
    </source>
</reference>
<dbReference type="Proteomes" id="UP000251960">
    <property type="component" value="Chromosome 4"/>
</dbReference>
<dbReference type="EMBL" id="NCVQ01000005">
    <property type="protein sequence ID" value="PWZ25454.1"/>
    <property type="molecule type" value="Genomic_DNA"/>
</dbReference>
<evidence type="ECO:0000313" key="1">
    <source>
        <dbReference type="EMBL" id="PWZ25454.1"/>
    </source>
</evidence>
<organism evidence="1 2">
    <name type="scientific">Zea mays</name>
    <name type="common">Maize</name>
    <dbReference type="NCBI Taxonomy" id="4577"/>
    <lineage>
        <taxon>Eukaryota</taxon>
        <taxon>Viridiplantae</taxon>
        <taxon>Streptophyta</taxon>
        <taxon>Embryophyta</taxon>
        <taxon>Tracheophyta</taxon>
        <taxon>Spermatophyta</taxon>
        <taxon>Magnoliopsida</taxon>
        <taxon>Liliopsida</taxon>
        <taxon>Poales</taxon>
        <taxon>Poaceae</taxon>
        <taxon>PACMAD clade</taxon>
        <taxon>Panicoideae</taxon>
        <taxon>Andropogonodae</taxon>
        <taxon>Andropogoneae</taxon>
        <taxon>Tripsacinae</taxon>
        <taxon>Zea</taxon>
    </lineage>
</organism>
<protein>
    <submittedName>
        <fullName evidence="1">Uncharacterized protein</fullName>
    </submittedName>
</protein>
<sequence length="19" mass="2294">MLPSRLRQDVRVLVVYYVS</sequence>
<gene>
    <name evidence="1" type="ORF">Zm00014a_019204</name>
</gene>
<comment type="caution">
    <text evidence="1">The sequence shown here is derived from an EMBL/GenBank/DDBJ whole genome shotgun (WGS) entry which is preliminary data.</text>
</comment>
<name>A0A3L6EWK5_MAIZE</name>
<dbReference type="AlphaFoldDB" id="A0A3L6EWK5"/>